<keyword evidence="2" id="KW-1185">Reference proteome</keyword>
<protein>
    <submittedName>
        <fullName evidence="1">Uncharacterized protein</fullName>
    </submittedName>
</protein>
<dbReference type="RefSeq" id="WP_136836628.1">
    <property type="nucleotide sequence ID" value="NZ_SWBQ01000003.1"/>
</dbReference>
<accession>A0A4U1CLV3</accession>
<proteinExistence type="predicted"/>
<evidence type="ECO:0000313" key="2">
    <source>
        <dbReference type="Proteomes" id="UP000307244"/>
    </source>
</evidence>
<comment type="caution">
    <text evidence="1">The sequence shown here is derived from an EMBL/GenBank/DDBJ whole genome shotgun (WGS) entry which is preliminary data.</text>
</comment>
<reference evidence="1 2" key="1">
    <citation type="submission" date="2019-04" db="EMBL/GenBank/DDBJ databases">
        <title>Pedobacter sp. RP-3-15 sp. nov., isolated from Arctic soil.</title>
        <authorList>
            <person name="Dahal R.H."/>
            <person name="Kim D.-U."/>
        </authorList>
    </citation>
    <scope>NUCLEOTIDE SEQUENCE [LARGE SCALE GENOMIC DNA]</scope>
    <source>
        <strain evidence="1 2">RP-3-15</strain>
    </source>
</reference>
<gene>
    <name evidence="1" type="ORF">FA047_13750</name>
</gene>
<sequence>MPGDTLELFESGTNGWYRILNQGPKNKLYLFVFNQDSIKKYRNIEELAKRKQYDIVEYTEKQLEDLDWKVKINNHE</sequence>
<name>A0A4U1CLV3_9SPHI</name>
<dbReference type="EMBL" id="SWBQ01000003">
    <property type="protein sequence ID" value="TKC06369.1"/>
    <property type="molecule type" value="Genomic_DNA"/>
</dbReference>
<dbReference type="AlphaFoldDB" id="A0A4U1CLV3"/>
<dbReference type="Proteomes" id="UP000307244">
    <property type="component" value="Unassembled WGS sequence"/>
</dbReference>
<organism evidence="1 2">
    <name type="scientific">Pedobacter frigoris</name>
    <dbReference type="NCBI Taxonomy" id="2571272"/>
    <lineage>
        <taxon>Bacteria</taxon>
        <taxon>Pseudomonadati</taxon>
        <taxon>Bacteroidota</taxon>
        <taxon>Sphingobacteriia</taxon>
        <taxon>Sphingobacteriales</taxon>
        <taxon>Sphingobacteriaceae</taxon>
        <taxon>Pedobacter</taxon>
    </lineage>
</organism>
<evidence type="ECO:0000313" key="1">
    <source>
        <dbReference type="EMBL" id="TKC06369.1"/>
    </source>
</evidence>